<dbReference type="InterPro" id="IPR052560">
    <property type="entry name" value="RdDP_mobile_element"/>
</dbReference>
<dbReference type="PANTHER" id="PTHR36688">
    <property type="entry name" value="ENDO/EXONUCLEASE/PHOSPHATASE DOMAIN-CONTAINING PROTEIN"/>
    <property type="match status" value="1"/>
</dbReference>
<name>A0A5E4M640_9HEMI</name>
<feature type="non-terminal residue" evidence="1">
    <location>
        <position position="1"/>
    </location>
</feature>
<dbReference type="PANTHER" id="PTHR36688:SF1">
    <property type="entry name" value="ENDONUCLEASE_EXONUCLEASE_PHOSPHATASE DOMAIN-CONTAINING PROTEIN"/>
    <property type="match status" value="1"/>
</dbReference>
<dbReference type="Proteomes" id="UP000325440">
    <property type="component" value="Unassembled WGS sequence"/>
</dbReference>
<dbReference type="AlphaFoldDB" id="A0A5E4M640"/>
<dbReference type="OrthoDB" id="409048at2759"/>
<gene>
    <name evidence="1" type="ORF">CINCED_3A006061</name>
</gene>
<evidence type="ECO:0000313" key="2">
    <source>
        <dbReference type="Proteomes" id="UP000325440"/>
    </source>
</evidence>
<sequence>SDWDAFAKELDHIVQYIRPVFVNYEHFVKIIKSVATKHIPRGFRKSNIPTWDKECIDLFEEFQISSEQSIADELIRTLNINRRKKLQTTTASLNFTHSSRTAWNLVKRLVAETSKTNLTDKVSSNDVATRLMRVVKIIMDKEQKTDIKKRLRSKKKEM</sequence>
<dbReference type="EMBL" id="CABPRJ010000429">
    <property type="protein sequence ID" value="VVC27625.1"/>
    <property type="molecule type" value="Genomic_DNA"/>
</dbReference>
<feature type="non-terminal residue" evidence="1">
    <location>
        <position position="158"/>
    </location>
</feature>
<proteinExistence type="predicted"/>
<organism evidence="1 2">
    <name type="scientific">Cinara cedri</name>
    <dbReference type="NCBI Taxonomy" id="506608"/>
    <lineage>
        <taxon>Eukaryota</taxon>
        <taxon>Metazoa</taxon>
        <taxon>Ecdysozoa</taxon>
        <taxon>Arthropoda</taxon>
        <taxon>Hexapoda</taxon>
        <taxon>Insecta</taxon>
        <taxon>Pterygota</taxon>
        <taxon>Neoptera</taxon>
        <taxon>Paraneoptera</taxon>
        <taxon>Hemiptera</taxon>
        <taxon>Sternorrhyncha</taxon>
        <taxon>Aphidomorpha</taxon>
        <taxon>Aphidoidea</taxon>
        <taxon>Aphididae</taxon>
        <taxon>Lachninae</taxon>
        <taxon>Cinara</taxon>
    </lineage>
</organism>
<protein>
    <submittedName>
        <fullName evidence="1">Uncharacterized protein</fullName>
    </submittedName>
</protein>
<keyword evidence="2" id="KW-1185">Reference proteome</keyword>
<evidence type="ECO:0000313" key="1">
    <source>
        <dbReference type="EMBL" id="VVC27625.1"/>
    </source>
</evidence>
<reference evidence="1 2" key="1">
    <citation type="submission" date="2019-08" db="EMBL/GenBank/DDBJ databases">
        <authorList>
            <person name="Alioto T."/>
            <person name="Alioto T."/>
            <person name="Gomez Garrido J."/>
        </authorList>
    </citation>
    <scope>NUCLEOTIDE SEQUENCE [LARGE SCALE GENOMIC DNA]</scope>
</reference>
<accession>A0A5E4M640</accession>